<gene>
    <name evidence="10" type="ORF">CXY01_08240</name>
</gene>
<comment type="subcellular location">
    <subcellularLocation>
        <location evidence="1 7">Cell membrane</location>
        <topology evidence="1 7">Multi-pass membrane protein</topology>
    </subcellularLocation>
</comment>
<keyword evidence="3 7" id="KW-1003">Cell membrane</keyword>
<dbReference type="Proteomes" id="UP000321118">
    <property type="component" value="Unassembled WGS sequence"/>
</dbReference>
<evidence type="ECO:0000256" key="7">
    <source>
        <dbReference type="RuleBase" id="RU367016"/>
    </source>
</evidence>
<accession>A0A510V062</accession>
<dbReference type="GO" id="GO:0005886">
    <property type="term" value="C:plasma membrane"/>
    <property type="evidence" value="ECO:0007669"/>
    <property type="project" value="UniProtKB-SubCell"/>
</dbReference>
<evidence type="ECO:0000256" key="1">
    <source>
        <dbReference type="ARBA" id="ARBA00004651"/>
    </source>
</evidence>
<feature type="domain" description="VTT" evidence="9">
    <location>
        <begin position="105"/>
        <end position="232"/>
    </location>
</feature>
<dbReference type="PANTHER" id="PTHR30353:SF0">
    <property type="entry name" value="TRANSMEMBRANE PROTEIN"/>
    <property type="match status" value="1"/>
</dbReference>
<proteinExistence type="inferred from homology"/>
<dbReference type="PANTHER" id="PTHR30353">
    <property type="entry name" value="INNER MEMBRANE PROTEIN DEDA-RELATED"/>
    <property type="match status" value="1"/>
</dbReference>
<keyword evidence="11" id="KW-1185">Reference proteome</keyword>
<dbReference type="AlphaFoldDB" id="A0A510V062"/>
<evidence type="ECO:0000256" key="8">
    <source>
        <dbReference type="SAM" id="MobiDB-lite"/>
    </source>
</evidence>
<evidence type="ECO:0000313" key="11">
    <source>
        <dbReference type="Proteomes" id="UP000321118"/>
    </source>
</evidence>
<feature type="transmembrane region" description="Helical" evidence="7">
    <location>
        <begin position="246"/>
        <end position="264"/>
    </location>
</feature>
<evidence type="ECO:0000256" key="6">
    <source>
        <dbReference type="ARBA" id="ARBA00023136"/>
    </source>
</evidence>
<organism evidence="10 11">
    <name type="scientific">Cellulomonas xylanilytica</name>
    <dbReference type="NCBI Taxonomy" id="233583"/>
    <lineage>
        <taxon>Bacteria</taxon>
        <taxon>Bacillati</taxon>
        <taxon>Actinomycetota</taxon>
        <taxon>Actinomycetes</taxon>
        <taxon>Micrococcales</taxon>
        <taxon>Cellulomonadaceae</taxon>
        <taxon>Cellulomonas</taxon>
    </lineage>
</organism>
<keyword evidence="6 7" id="KW-0472">Membrane</keyword>
<dbReference type="EMBL" id="BJUB01000002">
    <property type="protein sequence ID" value="GEK20304.1"/>
    <property type="molecule type" value="Genomic_DNA"/>
</dbReference>
<name>A0A510V062_9CELL</name>
<dbReference type="Pfam" id="PF09335">
    <property type="entry name" value="VTT_dom"/>
    <property type="match status" value="1"/>
</dbReference>
<evidence type="ECO:0000259" key="9">
    <source>
        <dbReference type="Pfam" id="PF09335"/>
    </source>
</evidence>
<feature type="transmembrane region" description="Helical" evidence="7">
    <location>
        <begin position="85"/>
        <end position="105"/>
    </location>
</feature>
<feature type="compositionally biased region" description="Basic and acidic residues" evidence="8">
    <location>
        <begin position="271"/>
        <end position="296"/>
    </location>
</feature>
<keyword evidence="5 7" id="KW-1133">Transmembrane helix</keyword>
<evidence type="ECO:0000256" key="5">
    <source>
        <dbReference type="ARBA" id="ARBA00022989"/>
    </source>
</evidence>
<dbReference type="InterPro" id="IPR032816">
    <property type="entry name" value="VTT_dom"/>
</dbReference>
<protein>
    <recommendedName>
        <fullName evidence="9">VTT domain-containing protein</fullName>
    </recommendedName>
</protein>
<evidence type="ECO:0000256" key="4">
    <source>
        <dbReference type="ARBA" id="ARBA00022692"/>
    </source>
</evidence>
<comment type="similarity">
    <text evidence="2 7">Belongs to the DedA family.</text>
</comment>
<comment type="caution">
    <text evidence="10">The sequence shown here is derived from an EMBL/GenBank/DDBJ whole genome shotgun (WGS) entry which is preliminary data.</text>
</comment>
<evidence type="ECO:0000313" key="10">
    <source>
        <dbReference type="EMBL" id="GEK20304.1"/>
    </source>
</evidence>
<sequence length="296" mass="32363">MDHVGDGLRRHPCPGCDILHCGPHGAIVQHLDARSPHTWPTGRSSPAPYSGHMLMTTALTAAGPIAALGPDFLNADHLIESFGTAALIGIALVIFIETGLLFPILPGDSLLFTAGALVAQDSLDINIWVLCLVLFAAAFLGDQTGYLIGRTVGPKVFNKPDSRFFKKKYIDQTYAYFDKYGGRTIIVARFVPIVRTYAPVAAGVGGMRYRYFVTYNVIGALLWAVGVTLLGYWLGNFTFIKENIEILLIVVVGLSVIPIGVELLRARRKGGQPEERDERYDEQAERDEVERKAFGA</sequence>
<feature type="transmembrane region" description="Helical" evidence="7">
    <location>
        <begin position="125"/>
        <end position="141"/>
    </location>
</feature>
<evidence type="ECO:0000256" key="2">
    <source>
        <dbReference type="ARBA" id="ARBA00010792"/>
    </source>
</evidence>
<reference evidence="10 11" key="1">
    <citation type="submission" date="2019-07" db="EMBL/GenBank/DDBJ databases">
        <title>Whole genome shotgun sequence of Cellulomonas xylanilytica NBRC 101102.</title>
        <authorList>
            <person name="Hosoyama A."/>
            <person name="Uohara A."/>
            <person name="Ohji S."/>
            <person name="Ichikawa N."/>
        </authorList>
    </citation>
    <scope>NUCLEOTIDE SEQUENCE [LARGE SCALE GENOMIC DNA]</scope>
    <source>
        <strain evidence="10 11">NBRC 101102</strain>
    </source>
</reference>
<feature type="transmembrane region" description="Helical" evidence="7">
    <location>
        <begin position="212"/>
        <end position="234"/>
    </location>
</feature>
<evidence type="ECO:0000256" key="3">
    <source>
        <dbReference type="ARBA" id="ARBA00022475"/>
    </source>
</evidence>
<feature type="region of interest" description="Disordered" evidence="8">
    <location>
        <begin position="269"/>
        <end position="296"/>
    </location>
</feature>
<keyword evidence="4 7" id="KW-0812">Transmembrane</keyword>
<dbReference type="InterPro" id="IPR032818">
    <property type="entry name" value="DedA-like"/>
</dbReference>